<sequence length="109" mass="12563">MEIPELAINKESENLYHIYLFFIEEKWWCFGHSAHYLSMIYPQLETVNAKSEGSAGSIPCICVPEYCLLNLSDCYDTLVSDACIQVSPPPAFYSYRKEYDNWCAQLTVC</sequence>
<dbReference type="RefSeq" id="WP_156729997.1">
    <property type="nucleotide sequence ID" value="NZ_CACRSZ010000049.1"/>
</dbReference>
<gene>
    <name evidence="1" type="ORF">BFLFYP10_02087</name>
</gene>
<name>A0A6N2VDR8_9BACE</name>
<organism evidence="1">
    <name type="scientific">Bacteroides faecis</name>
    <dbReference type="NCBI Taxonomy" id="674529"/>
    <lineage>
        <taxon>Bacteria</taxon>
        <taxon>Pseudomonadati</taxon>
        <taxon>Bacteroidota</taxon>
        <taxon>Bacteroidia</taxon>
        <taxon>Bacteroidales</taxon>
        <taxon>Bacteroidaceae</taxon>
        <taxon>Bacteroides</taxon>
    </lineage>
</organism>
<dbReference type="EMBL" id="CACRSZ010000049">
    <property type="protein sequence ID" value="VYT26591.1"/>
    <property type="molecule type" value="Genomic_DNA"/>
</dbReference>
<dbReference type="AlphaFoldDB" id="A0A6N2VDR8"/>
<proteinExistence type="predicted"/>
<protein>
    <submittedName>
        <fullName evidence="1">Uncharacterized protein</fullName>
    </submittedName>
</protein>
<evidence type="ECO:0000313" key="1">
    <source>
        <dbReference type="EMBL" id="VYT26591.1"/>
    </source>
</evidence>
<reference evidence="1" key="1">
    <citation type="submission" date="2019-11" db="EMBL/GenBank/DDBJ databases">
        <authorList>
            <person name="Feng L."/>
        </authorList>
    </citation>
    <scope>NUCLEOTIDE SEQUENCE</scope>
    <source>
        <strain evidence="1">BfaecisLFYP10</strain>
    </source>
</reference>
<accession>A0A6N2VDR8</accession>